<evidence type="ECO:0000313" key="10">
    <source>
        <dbReference type="Proteomes" id="UP000031030"/>
    </source>
</evidence>
<keyword evidence="5 7" id="KW-1133">Transmembrane helix</keyword>
<protein>
    <submittedName>
        <fullName evidence="9">Sugar ABC transporter permease</fullName>
    </submittedName>
</protein>
<dbReference type="STRING" id="1348253.LK09_07810"/>
<dbReference type="Gene3D" id="1.10.3720.10">
    <property type="entry name" value="MetI-like"/>
    <property type="match status" value="1"/>
</dbReference>
<evidence type="ECO:0000256" key="1">
    <source>
        <dbReference type="ARBA" id="ARBA00004651"/>
    </source>
</evidence>
<sequence>MLIIPFLVVFVAMFVVPLAYSAYLSLFTSHLVGGDVFSGFANYARALQDPSFWYGLGRVMLFLFIQVPIGLALSIFFALALDSGRVRGGRMARLLIFVPYAIPSVVATLMWGYLYGNDFGLITQIFHIFGLPSPDLLSPSNITGSTMNILIWEYVGYNMIVLYAALRSIPTELYEAAEIDGAGQWRIAWSIKLPAIQPAILLTVIFSIIGSFQLFNEPNLLFNIAPNAIGTDFSPNLYAYNVAFKNQDVNYAAAIAFLLGLLIAIISFVVQTRATRKDRQS</sequence>
<dbReference type="AlphaFoldDB" id="A0A0B2AB42"/>
<name>A0A0B2AB42_9MICO</name>
<dbReference type="PANTHER" id="PTHR43227">
    <property type="entry name" value="BLL4140 PROTEIN"/>
    <property type="match status" value="1"/>
</dbReference>
<feature type="domain" description="ABC transmembrane type-1" evidence="8">
    <location>
        <begin position="56"/>
        <end position="270"/>
    </location>
</feature>
<dbReference type="PANTHER" id="PTHR43227:SF8">
    <property type="entry name" value="DIACETYLCHITOBIOSE UPTAKE SYSTEM PERMEASE PROTEIN DASB"/>
    <property type="match status" value="1"/>
</dbReference>
<dbReference type="Proteomes" id="UP000031030">
    <property type="component" value="Unassembled WGS sequence"/>
</dbReference>
<accession>A0A0B2AB42</accession>
<dbReference type="CDD" id="cd06261">
    <property type="entry name" value="TM_PBP2"/>
    <property type="match status" value="1"/>
</dbReference>
<proteinExistence type="inferred from homology"/>
<keyword evidence="6 7" id="KW-0472">Membrane</keyword>
<evidence type="ECO:0000259" key="8">
    <source>
        <dbReference type="PROSITE" id="PS50928"/>
    </source>
</evidence>
<evidence type="ECO:0000256" key="7">
    <source>
        <dbReference type="RuleBase" id="RU363032"/>
    </source>
</evidence>
<dbReference type="InterPro" id="IPR050809">
    <property type="entry name" value="UgpAE/MalFG_permease"/>
</dbReference>
<evidence type="ECO:0000256" key="5">
    <source>
        <dbReference type="ARBA" id="ARBA00022989"/>
    </source>
</evidence>
<evidence type="ECO:0000256" key="2">
    <source>
        <dbReference type="ARBA" id="ARBA00022448"/>
    </source>
</evidence>
<feature type="transmembrane region" description="Helical" evidence="7">
    <location>
        <begin position="59"/>
        <end position="82"/>
    </location>
</feature>
<dbReference type="InterPro" id="IPR035906">
    <property type="entry name" value="MetI-like_sf"/>
</dbReference>
<reference evidence="9 10" key="1">
    <citation type="submission" date="2014-11" db="EMBL/GenBank/DDBJ databases">
        <title>Genome sequence of Microbacterium mangrovi MUSC 115(T).</title>
        <authorList>
            <person name="Lee L.-H."/>
        </authorList>
    </citation>
    <scope>NUCLEOTIDE SEQUENCE [LARGE SCALE GENOMIC DNA]</scope>
    <source>
        <strain evidence="9 10">MUSC 115</strain>
    </source>
</reference>
<feature type="transmembrane region" description="Helical" evidence="7">
    <location>
        <begin position="195"/>
        <end position="215"/>
    </location>
</feature>
<comment type="similarity">
    <text evidence="7">Belongs to the binding-protein-dependent transport system permease family.</text>
</comment>
<comment type="caution">
    <text evidence="9">The sequence shown here is derived from an EMBL/GenBank/DDBJ whole genome shotgun (WGS) entry which is preliminary data.</text>
</comment>
<keyword evidence="2 7" id="KW-0813">Transport</keyword>
<keyword evidence="3" id="KW-1003">Cell membrane</keyword>
<feature type="transmembrane region" description="Helical" evidence="7">
    <location>
        <begin position="149"/>
        <end position="166"/>
    </location>
</feature>
<dbReference type="EMBL" id="JTDK01000006">
    <property type="protein sequence ID" value="KHK98792.1"/>
    <property type="molecule type" value="Genomic_DNA"/>
</dbReference>
<dbReference type="PROSITE" id="PS50928">
    <property type="entry name" value="ABC_TM1"/>
    <property type="match status" value="1"/>
</dbReference>
<dbReference type="SUPFAM" id="SSF161098">
    <property type="entry name" value="MetI-like"/>
    <property type="match status" value="1"/>
</dbReference>
<evidence type="ECO:0000313" key="9">
    <source>
        <dbReference type="EMBL" id="KHK98792.1"/>
    </source>
</evidence>
<comment type="subcellular location">
    <subcellularLocation>
        <location evidence="1 7">Cell membrane</location>
        <topology evidence="1 7">Multi-pass membrane protein</topology>
    </subcellularLocation>
</comment>
<evidence type="ECO:0000256" key="6">
    <source>
        <dbReference type="ARBA" id="ARBA00023136"/>
    </source>
</evidence>
<evidence type="ECO:0000256" key="4">
    <source>
        <dbReference type="ARBA" id="ARBA00022692"/>
    </source>
</evidence>
<keyword evidence="10" id="KW-1185">Reference proteome</keyword>
<feature type="transmembrane region" description="Helical" evidence="7">
    <location>
        <begin position="251"/>
        <end position="270"/>
    </location>
</feature>
<keyword evidence="4 7" id="KW-0812">Transmembrane</keyword>
<dbReference type="GO" id="GO:0005886">
    <property type="term" value="C:plasma membrane"/>
    <property type="evidence" value="ECO:0007669"/>
    <property type="project" value="UniProtKB-SubCell"/>
</dbReference>
<dbReference type="InterPro" id="IPR000515">
    <property type="entry name" value="MetI-like"/>
</dbReference>
<dbReference type="GO" id="GO:0055085">
    <property type="term" value="P:transmembrane transport"/>
    <property type="evidence" value="ECO:0007669"/>
    <property type="project" value="InterPro"/>
</dbReference>
<feature type="transmembrane region" description="Helical" evidence="7">
    <location>
        <begin position="94"/>
        <end position="114"/>
    </location>
</feature>
<organism evidence="9 10">
    <name type="scientific">Microbacterium mangrovi</name>
    <dbReference type="NCBI Taxonomy" id="1348253"/>
    <lineage>
        <taxon>Bacteria</taxon>
        <taxon>Bacillati</taxon>
        <taxon>Actinomycetota</taxon>
        <taxon>Actinomycetes</taxon>
        <taxon>Micrococcales</taxon>
        <taxon>Microbacteriaceae</taxon>
        <taxon>Microbacterium</taxon>
    </lineage>
</organism>
<evidence type="ECO:0000256" key="3">
    <source>
        <dbReference type="ARBA" id="ARBA00022475"/>
    </source>
</evidence>
<gene>
    <name evidence="9" type="ORF">LK09_07810</name>
</gene>
<dbReference type="Pfam" id="PF00528">
    <property type="entry name" value="BPD_transp_1"/>
    <property type="match status" value="1"/>
</dbReference>